<gene>
    <name evidence="2" type="ORF">AW171_hschr63595</name>
</gene>
<organism evidence="2 3">
    <name type="scientific">Eremothecium sinecaudum</name>
    <dbReference type="NCBI Taxonomy" id="45286"/>
    <lineage>
        <taxon>Eukaryota</taxon>
        <taxon>Fungi</taxon>
        <taxon>Dikarya</taxon>
        <taxon>Ascomycota</taxon>
        <taxon>Saccharomycotina</taxon>
        <taxon>Saccharomycetes</taxon>
        <taxon>Saccharomycetales</taxon>
        <taxon>Saccharomycetaceae</taxon>
        <taxon>Eremothecium</taxon>
    </lineage>
</organism>
<dbReference type="AlphaFoldDB" id="A0A120K2I6"/>
<evidence type="ECO:0000313" key="2">
    <source>
        <dbReference type="EMBL" id="AMD21632.1"/>
    </source>
</evidence>
<feature type="compositionally biased region" description="Basic and acidic residues" evidence="1">
    <location>
        <begin position="193"/>
        <end position="202"/>
    </location>
</feature>
<dbReference type="RefSeq" id="XP_017988628.1">
    <property type="nucleotide sequence ID" value="XM_018133246.1"/>
</dbReference>
<evidence type="ECO:0000256" key="1">
    <source>
        <dbReference type="SAM" id="MobiDB-lite"/>
    </source>
</evidence>
<sequence>MSTTLQVLANYYESVIQCEQIYSDHIIALQLRDPEAKEQHELMLTKEAISLKKQMEELVTENVIQQQEIEKLREVNKTQRSVLESKLETAKKQLAKYKEQKNGIQNYQENSNSPGKSKGRQSRFSRFHLLSPMQRLKSGERRPNKIAINNRVAQLRQLINEGQKTIFDDTSDDSMNRSDEMVFIESLKQRSMKAKDSSKDIKEFDDEGEARESDISTQKKKRKLSRKRIETVFTDNEEQDIARFKDLKNVFTSNN</sequence>
<reference evidence="2 3" key="1">
    <citation type="submission" date="2016-01" db="EMBL/GenBank/DDBJ databases">
        <title>Genome sequence of the yeast Holleya sinecauda.</title>
        <authorList>
            <person name="Dietrich F.S."/>
        </authorList>
    </citation>
    <scope>NUCLEOTIDE SEQUENCE [LARGE SCALE GENOMIC DNA]</scope>
    <source>
        <strain evidence="2 3">ATCC 58844</strain>
    </source>
</reference>
<dbReference type="GeneID" id="28724930"/>
<accession>A0A120K2I6</accession>
<feature type="compositionally biased region" description="Basic residues" evidence="1">
    <location>
        <begin position="117"/>
        <end position="126"/>
    </location>
</feature>
<feature type="compositionally biased region" description="Polar residues" evidence="1">
    <location>
        <begin position="102"/>
        <end position="115"/>
    </location>
</feature>
<dbReference type="InterPro" id="IPR018479">
    <property type="entry name" value="Lrs4/Mde4"/>
</dbReference>
<feature type="region of interest" description="Disordered" evidence="1">
    <location>
        <begin position="189"/>
        <end position="230"/>
    </location>
</feature>
<proteinExistence type="predicted"/>
<protein>
    <submittedName>
        <fullName evidence="2">HFL224Cp</fullName>
    </submittedName>
</protein>
<name>A0A120K2I6_9SACH</name>
<dbReference type="Pfam" id="PF10422">
    <property type="entry name" value="LRS4"/>
    <property type="match status" value="1"/>
</dbReference>
<keyword evidence="3" id="KW-1185">Reference proteome</keyword>
<dbReference type="EMBL" id="CP014246">
    <property type="protein sequence ID" value="AMD21632.1"/>
    <property type="molecule type" value="Genomic_DNA"/>
</dbReference>
<evidence type="ECO:0000313" key="3">
    <source>
        <dbReference type="Proteomes" id="UP000243052"/>
    </source>
</evidence>
<dbReference type="Proteomes" id="UP000243052">
    <property type="component" value="Chromosome vi"/>
</dbReference>
<dbReference type="STRING" id="45286.A0A120K2I6"/>
<dbReference type="OrthoDB" id="4058956at2759"/>
<feature type="region of interest" description="Disordered" evidence="1">
    <location>
        <begin position="99"/>
        <end position="145"/>
    </location>
</feature>